<feature type="compositionally biased region" description="Acidic residues" evidence="5">
    <location>
        <begin position="1009"/>
        <end position="1023"/>
    </location>
</feature>
<dbReference type="PANTHER" id="PTHR24102:SF28">
    <property type="entry name" value="PHD-TYPE DOMAIN-CONTAINING PROTEIN"/>
    <property type="match status" value="1"/>
</dbReference>
<keyword evidence="3" id="KW-0862">Zinc</keyword>
<dbReference type="InterPro" id="IPR013083">
    <property type="entry name" value="Znf_RING/FYVE/PHD"/>
</dbReference>
<dbReference type="AlphaFoldDB" id="A0A813PKD6"/>
<evidence type="ECO:0000256" key="3">
    <source>
        <dbReference type="ARBA" id="ARBA00022833"/>
    </source>
</evidence>
<evidence type="ECO:0000256" key="1">
    <source>
        <dbReference type="ARBA" id="ARBA00022723"/>
    </source>
</evidence>
<dbReference type="Gene3D" id="3.30.40.10">
    <property type="entry name" value="Zinc/RING finger domain, C3HC4 (zinc finger)"/>
    <property type="match status" value="2"/>
</dbReference>
<dbReference type="EMBL" id="CAJOBC010000100">
    <property type="protein sequence ID" value="CAF3536651.1"/>
    <property type="molecule type" value="Genomic_DNA"/>
</dbReference>
<dbReference type="Proteomes" id="UP000663829">
    <property type="component" value="Unassembled WGS sequence"/>
</dbReference>
<dbReference type="GO" id="GO:0008270">
    <property type="term" value="F:zinc ion binding"/>
    <property type="evidence" value="ECO:0007669"/>
    <property type="project" value="UniProtKB-KW"/>
</dbReference>
<evidence type="ECO:0000313" key="9">
    <source>
        <dbReference type="EMBL" id="CAF3536651.1"/>
    </source>
</evidence>
<dbReference type="Pfam" id="PF00628">
    <property type="entry name" value="PHD"/>
    <property type="match status" value="2"/>
</dbReference>
<evidence type="ECO:0000256" key="4">
    <source>
        <dbReference type="PROSITE-ProRule" id="PRU00146"/>
    </source>
</evidence>
<organism evidence="8 10">
    <name type="scientific">Didymodactylos carnosus</name>
    <dbReference type="NCBI Taxonomy" id="1234261"/>
    <lineage>
        <taxon>Eukaryota</taxon>
        <taxon>Metazoa</taxon>
        <taxon>Spiralia</taxon>
        <taxon>Gnathifera</taxon>
        <taxon>Rotifera</taxon>
        <taxon>Eurotatoria</taxon>
        <taxon>Bdelloidea</taxon>
        <taxon>Philodinida</taxon>
        <taxon>Philodinidae</taxon>
        <taxon>Didymodactylos</taxon>
    </lineage>
</organism>
<dbReference type="SMART" id="SM00249">
    <property type="entry name" value="PHD"/>
    <property type="match status" value="2"/>
</dbReference>
<feature type="region of interest" description="Disordered" evidence="5">
    <location>
        <begin position="230"/>
        <end position="254"/>
    </location>
</feature>
<dbReference type="Gene3D" id="2.60.200.20">
    <property type="match status" value="1"/>
</dbReference>
<protein>
    <submittedName>
        <fullName evidence="8">Uncharacterized protein</fullName>
    </submittedName>
</protein>
<feature type="compositionally biased region" description="Polar residues" evidence="5">
    <location>
        <begin position="1"/>
        <end position="22"/>
    </location>
</feature>
<dbReference type="CDD" id="cd15534">
    <property type="entry name" value="PHD2_PHF12_Rco1"/>
    <property type="match status" value="1"/>
</dbReference>
<evidence type="ECO:0000259" key="7">
    <source>
        <dbReference type="PROSITE" id="PS50016"/>
    </source>
</evidence>
<feature type="compositionally biased region" description="Basic residues" evidence="5">
    <location>
        <begin position="335"/>
        <end position="356"/>
    </location>
</feature>
<keyword evidence="10" id="KW-1185">Reference proteome</keyword>
<feature type="region of interest" description="Disordered" evidence="5">
    <location>
        <begin position="296"/>
        <end position="366"/>
    </location>
</feature>
<feature type="region of interest" description="Disordered" evidence="5">
    <location>
        <begin position="797"/>
        <end position="831"/>
    </location>
</feature>
<dbReference type="PROSITE" id="PS50016">
    <property type="entry name" value="ZF_PHD_2"/>
    <property type="match status" value="2"/>
</dbReference>
<dbReference type="InterPro" id="IPR000253">
    <property type="entry name" value="FHA_dom"/>
</dbReference>
<keyword evidence="1" id="KW-0479">Metal-binding</keyword>
<name>A0A813PKD6_9BILA</name>
<evidence type="ECO:0000259" key="6">
    <source>
        <dbReference type="PROSITE" id="PS50006"/>
    </source>
</evidence>
<feature type="region of interest" description="Disordered" evidence="5">
    <location>
        <begin position="1"/>
        <end position="39"/>
    </location>
</feature>
<evidence type="ECO:0000313" key="8">
    <source>
        <dbReference type="EMBL" id="CAF0756302.1"/>
    </source>
</evidence>
<dbReference type="PANTHER" id="PTHR24102">
    <property type="entry name" value="PHD FINGER PROTEIN"/>
    <property type="match status" value="1"/>
</dbReference>
<dbReference type="InterPro" id="IPR008984">
    <property type="entry name" value="SMAD_FHA_dom_sf"/>
</dbReference>
<feature type="domain" description="FHA" evidence="6">
    <location>
        <begin position="944"/>
        <end position="1001"/>
    </location>
</feature>
<dbReference type="PROSITE" id="PS01359">
    <property type="entry name" value="ZF_PHD_1"/>
    <property type="match status" value="1"/>
</dbReference>
<dbReference type="EMBL" id="CAJNOQ010000100">
    <property type="protein sequence ID" value="CAF0756302.1"/>
    <property type="molecule type" value="Genomic_DNA"/>
</dbReference>
<feature type="compositionally biased region" description="Low complexity" evidence="5">
    <location>
        <begin position="230"/>
        <end position="246"/>
    </location>
</feature>
<feature type="domain" description="PHD-type" evidence="7">
    <location>
        <begin position="175"/>
        <end position="225"/>
    </location>
</feature>
<dbReference type="OrthoDB" id="1919692at2759"/>
<dbReference type="SUPFAM" id="SSF57903">
    <property type="entry name" value="FYVE/PHD zinc finger"/>
    <property type="match status" value="2"/>
</dbReference>
<dbReference type="PROSITE" id="PS50006">
    <property type="entry name" value="FHA_DOMAIN"/>
    <property type="match status" value="1"/>
</dbReference>
<evidence type="ECO:0000256" key="2">
    <source>
        <dbReference type="ARBA" id="ARBA00022771"/>
    </source>
</evidence>
<dbReference type="InterPro" id="IPR019786">
    <property type="entry name" value="Zinc_finger_PHD-type_CS"/>
</dbReference>
<feature type="compositionally biased region" description="Low complexity" evidence="5">
    <location>
        <begin position="797"/>
        <end position="816"/>
    </location>
</feature>
<dbReference type="InterPro" id="IPR011011">
    <property type="entry name" value="Znf_FYVE_PHD"/>
</dbReference>
<dbReference type="InterPro" id="IPR001965">
    <property type="entry name" value="Znf_PHD"/>
</dbReference>
<evidence type="ECO:0000313" key="10">
    <source>
        <dbReference type="Proteomes" id="UP000663829"/>
    </source>
</evidence>
<dbReference type="InterPro" id="IPR019787">
    <property type="entry name" value="Znf_PHD-finger"/>
</dbReference>
<evidence type="ECO:0000256" key="5">
    <source>
        <dbReference type="SAM" id="MobiDB-lite"/>
    </source>
</evidence>
<proteinExistence type="predicted"/>
<keyword evidence="2 4" id="KW-0863">Zinc-finger</keyword>
<feature type="region of interest" description="Disordered" evidence="5">
    <location>
        <begin position="1009"/>
        <end position="1034"/>
    </location>
</feature>
<sequence length="1083" mass="122799">MNTIVTSNGYHTSRSITNGLNDKSSTSSTKRKKLKSRTTQNDIFTEQKKSQKTNCTLSSSIGNIIDSTKNSDRIVNQSSATDSLPVLFLKTNATSTTKKAQQTIDTLSKRDNKKIQLSPSSDTVSSSCAQSPSVILTHHSIYQNHLHHKISPVRTSSQQRIERHISSLRRPHINNEYCDSCGDRYGELISCDTCPATFHLLCANPPLSREDVPSSSYHCENCIAHKRDNLSSSTSVNNNNNNNDTNHQQKSAFSFDPKKATAKLNGGYKQDLFDIKKASSSNNSNSNINQIDFLNLTTNDSLPSPKRKLSTLSNQREHEQNSISLDVKSDAGQSHKSHVFKKRSKKKSVRNTNKRKRVDDNDVMSIKSSSHLSKAVTLMNNHSSSKLNSSVEVLKCLLLATKSDEFKGPAVPYDVNRTNSLHPSSNLSINAPLSSLTTRKLSPINNYVNVNDRNDNCTSSTHIWQKYCFLCRHIKSHSRINCPLVHCNYCPLTYHLDCLNPPLTSLPKQKWMCPNHSEPILDKKLLKHYGQFTCLSENIKLYKKYSNIQPNLIIQDFSQLRKNRKYLTVLNQNKTHLEHIQVSQIPKSIENYYKKIFNDNSQQRKKKFKMNDDEDNKGQTDIIEYEQNNNRYENYNKITTTNVYNTEVWDVIQSIIDDVVKLKSYQLLSIKTDINGMQDNEKQVQELQESTITLNTIDQYLNTLNESNYFHYRSISKPIHVESNGLAALVTAASSLYEEQQQQQQLNQITPMTIKSQHSQIQLSTTASKLRQSTKVITQQKPKTFQLSQHTFYKQYSVSSNPSSSPSTTTTQSDTSLKVVSPPRATPSSSYHTVKSIVHNDQQINNSLTPLQTNTSISSHPLYITPPPFVHSDHVYNKTIIDTQPPSNTIVIDQKQEQSKQQSQQQSVISPYKSIMDFEKFRLAYAALIHTRTHQVLYLNKRNIWFGLSISNDICLTKFNGLLTCPYISDKHACLYYDEKTNVFELLNYSEYGTIVDGLRYGLGDISSDDDDDDDDDAEQIEDQSDKITNSGTNDALSIPLQRCCCQSLSKSHSAWDGAARIDAGTVIQLGCHEFIFYRYVVR</sequence>
<comment type="caution">
    <text evidence="8">The sequence shown here is derived from an EMBL/GenBank/DDBJ whole genome shotgun (WGS) entry which is preliminary data.</text>
</comment>
<reference evidence="8" key="1">
    <citation type="submission" date="2021-02" db="EMBL/GenBank/DDBJ databases">
        <authorList>
            <person name="Nowell W R."/>
        </authorList>
    </citation>
    <scope>NUCLEOTIDE SEQUENCE</scope>
</reference>
<feature type="domain" description="PHD-type" evidence="7">
    <location>
        <begin position="465"/>
        <end position="519"/>
    </location>
</feature>
<dbReference type="SUPFAM" id="SSF49879">
    <property type="entry name" value="SMAD/FHA domain"/>
    <property type="match status" value="1"/>
</dbReference>
<accession>A0A813PKD6</accession>
<dbReference type="Proteomes" id="UP000681722">
    <property type="component" value="Unassembled WGS sequence"/>
</dbReference>
<gene>
    <name evidence="8" type="ORF">GPM918_LOCUS1129</name>
    <name evidence="9" type="ORF">SRO942_LOCUS1129</name>
</gene>